<name>A0A067SVJ8_GALM3</name>
<evidence type="ECO:0000256" key="3">
    <source>
        <dbReference type="ARBA" id="ARBA00023015"/>
    </source>
</evidence>
<dbReference type="PANTHER" id="PTHR11834:SF0">
    <property type="entry name" value="PROTEIN SCALLOPED"/>
    <property type="match status" value="1"/>
</dbReference>
<dbReference type="EMBL" id="KL142395">
    <property type="protein sequence ID" value="KDR70803.1"/>
    <property type="molecule type" value="Genomic_DNA"/>
</dbReference>
<feature type="domain" description="TEA" evidence="8">
    <location>
        <begin position="36"/>
        <end position="112"/>
    </location>
</feature>
<keyword evidence="3" id="KW-0805">Transcription regulation</keyword>
<proteinExistence type="inferred from homology"/>
<dbReference type="AlphaFoldDB" id="A0A067SVJ8"/>
<dbReference type="PROSITE" id="PS51088">
    <property type="entry name" value="TEA_2"/>
    <property type="match status" value="1"/>
</dbReference>
<organism evidence="9 10">
    <name type="scientific">Galerina marginata (strain CBS 339.88)</name>
    <dbReference type="NCBI Taxonomy" id="685588"/>
    <lineage>
        <taxon>Eukaryota</taxon>
        <taxon>Fungi</taxon>
        <taxon>Dikarya</taxon>
        <taxon>Basidiomycota</taxon>
        <taxon>Agaricomycotina</taxon>
        <taxon>Agaricomycetes</taxon>
        <taxon>Agaricomycetidae</taxon>
        <taxon>Agaricales</taxon>
        <taxon>Agaricineae</taxon>
        <taxon>Strophariaceae</taxon>
        <taxon>Galerina</taxon>
    </lineage>
</organism>
<comment type="subcellular location">
    <subcellularLocation>
        <location evidence="1">Nucleus</location>
    </subcellularLocation>
</comment>
<dbReference type="Pfam" id="PF01285">
    <property type="entry name" value="TEA"/>
    <property type="match status" value="1"/>
</dbReference>
<dbReference type="InterPro" id="IPR050937">
    <property type="entry name" value="TEC1_TEAD_TF"/>
</dbReference>
<evidence type="ECO:0000256" key="2">
    <source>
        <dbReference type="ARBA" id="ARBA00008421"/>
    </source>
</evidence>
<dbReference type="Gene3D" id="6.10.20.40">
    <property type="entry name" value="TEA/ATTS domain"/>
    <property type="match status" value="1"/>
</dbReference>
<keyword evidence="5" id="KW-0539">Nucleus</keyword>
<feature type="region of interest" description="Disordered" evidence="7">
    <location>
        <begin position="145"/>
        <end position="166"/>
    </location>
</feature>
<dbReference type="Proteomes" id="UP000027222">
    <property type="component" value="Unassembled WGS sequence"/>
</dbReference>
<evidence type="ECO:0000256" key="5">
    <source>
        <dbReference type="ARBA" id="ARBA00023242"/>
    </source>
</evidence>
<dbReference type="InterPro" id="IPR038096">
    <property type="entry name" value="TEA/ATTS_sf"/>
</dbReference>
<sequence length="381" mass="43710">MLTTVEGLSYTPSEEEIQRDASKWVFTGRKGWKTAKGTAEAIWPPKLEAAFLKALRIYKPEHVITRRGKPDTRFPKRNSMISDYILEHTGVFRTPKQISSRIQQLRSYCKEKERALTHLFSSRHNPDESQVLEILYCRSATEETPSTASRTIDTTHPLRRQEEKNSDSPFDAKYINIMMQNVLWPFPPPTINFEKFVYASSLTIQLTPLPSLPHGPARTKDIQKNPLPFLSNYVQFLSPLPFIPQTVFEVYISGNPSPVHIETSILRSKLSPDPSSQWLYGVDLVPMFWNRLSSSQVKHTFSRTIIVVFTTISIDATQFTILQTLEIANLSSSHRISENWHQVSIIYEFTTDSTTRTSRTAVGQEISDYIYSTSEWQTSKI</sequence>
<dbReference type="OrthoDB" id="10006572at2759"/>
<comment type="similarity">
    <text evidence="2">Belongs to the TEC1 family.</text>
</comment>
<reference evidence="10" key="1">
    <citation type="journal article" date="2014" name="Proc. Natl. Acad. Sci. U.S.A.">
        <title>Extensive sampling of basidiomycete genomes demonstrates inadequacy of the white-rot/brown-rot paradigm for wood decay fungi.</title>
        <authorList>
            <person name="Riley R."/>
            <person name="Salamov A.A."/>
            <person name="Brown D.W."/>
            <person name="Nagy L.G."/>
            <person name="Floudas D."/>
            <person name="Held B.W."/>
            <person name="Levasseur A."/>
            <person name="Lombard V."/>
            <person name="Morin E."/>
            <person name="Otillar R."/>
            <person name="Lindquist E.A."/>
            <person name="Sun H."/>
            <person name="LaButti K.M."/>
            <person name="Schmutz J."/>
            <person name="Jabbour D."/>
            <person name="Luo H."/>
            <person name="Baker S.E."/>
            <person name="Pisabarro A.G."/>
            <person name="Walton J.D."/>
            <person name="Blanchette R.A."/>
            <person name="Henrissat B."/>
            <person name="Martin F."/>
            <person name="Cullen D."/>
            <person name="Hibbett D.S."/>
            <person name="Grigoriev I.V."/>
        </authorList>
    </citation>
    <scope>NUCLEOTIDE SEQUENCE [LARGE SCALE GENOMIC DNA]</scope>
    <source>
        <strain evidence="10">CBS 339.88</strain>
    </source>
</reference>
<dbReference type="GO" id="GO:0005634">
    <property type="term" value="C:nucleus"/>
    <property type="evidence" value="ECO:0007669"/>
    <property type="project" value="UniProtKB-SubCell"/>
</dbReference>
<keyword evidence="4" id="KW-0804">Transcription</keyword>
<evidence type="ECO:0000313" key="10">
    <source>
        <dbReference type="Proteomes" id="UP000027222"/>
    </source>
</evidence>
<feature type="compositionally biased region" description="Polar residues" evidence="7">
    <location>
        <begin position="145"/>
        <end position="154"/>
    </location>
</feature>
<dbReference type="PANTHER" id="PTHR11834">
    <property type="entry name" value="TRANSCRIPTIONAL ENHANCER FACTOR TEF RELATED"/>
    <property type="match status" value="1"/>
</dbReference>
<dbReference type="GO" id="GO:0000981">
    <property type="term" value="F:DNA-binding transcription factor activity, RNA polymerase II-specific"/>
    <property type="evidence" value="ECO:0007669"/>
    <property type="project" value="TreeGrafter"/>
</dbReference>
<feature type="DNA-binding region" description="TEA" evidence="6">
    <location>
        <begin position="36"/>
        <end position="112"/>
    </location>
</feature>
<accession>A0A067SVJ8</accession>
<gene>
    <name evidence="9" type="ORF">GALMADRAFT_144297</name>
</gene>
<dbReference type="GO" id="GO:0000978">
    <property type="term" value="F:RNA polymerase II cis-regulatory region sequence-specific DNA binding"/>
    <property type="evidence" value="ECO:0007669"/>
    <property type="project" value="TreeGrafter"/>
</dbReference>
<dbReference type="PRINTS" id="PR00065">
    <property type="entry name" value="TEADOMAIN"/>
</dbReference>
<keyword evidence="10" id="KW-1185">Reference proteome</keyword>
<evidence type="ECO:0000256" key="7">
    <source>
        <dbReference type="SAM" id="MobiDB-lite"/>
    </source>
</evidence>
<dbReference type="STRING" id="685588.A0A067SVJ8"/>
<dbReference type="GO" id="GO:0005667">
    <property type="term" value="C:transcription regulator complex"/>
    <property type="evidence" value="ECO:0007669"/>
    <property type="project" value="TreeGrafter"/>
</dbReference>
<evidence type="ECO:0000256" key="4">
    <source>
        <dbReference type="ARBA" id="ARBA00023163"/>
    </source>
</evidence>
<evidence type="ECO:0000313" key="9">
    <source>
        <dbReference type="EMBL" id="KDR70803.1"/>
    </source>
</evidence>
<evidence type="ECO:0000259" key="8">
    <source>
        <dbReference type="PROSITE" id="PS51088"/>
    </source>
</evidence>
<protein>
    <recommendedName>
        <fullName evidence="8">TEA domain-containing protein</fullName>
    </recommendedName>
</protein>
<dbReference type="InterPro" id="IPR000818">
    <property type="entry name" value="TEA/ATTS_dom"/>
</dbReference>
<dbReference type="SMART" id="SM00426">
    <property type="entry name" value="TEA"/>
    <property type="match status" value="1"/>
</dbReference>
<evidence type="ECO:0000256" key="6">
    <source>
        <dbReference type="PROSITE-ProRule" id="PRU00505"/>
    </source>
</evidence>
<evidence type="ECO:0000256" key="1">
    <source>
        <dbReference type="ARBA" id="ARBA00004123"/>
    </source>
</evidence>
<dbReference type="HOGENOM" id="CLU_036087_2_1_1"/>